<protein>
    <submittedName>
        <fullName evidence="9">Membrane bound O-acyl transferase family-domain-containing protein</fullName>
    </submittedName>
</protein>
<feature type="transmembrane region" description="Helical" evidence="7">
    <location>
        <begin position="314"/>
        <end position="335"/>
    </location>
</feature>
<evidence type="ECO:0000256" key="6">
    <source>
        <dbReference type="ARBA" id="ARBA00023136"/>
    </source>
</evidence>
<keyword evidence="4 7" id="KW-0812">Transmembrane</keyword>
<dbReference type="OMA" id="PCMIWIV"/>
<feature type="transmembrane region" description="Helical" evidence="7">
    <location>
        <begin position="385"/>
        <end position="414"/>
    </location>
</feature>
<dbReference type="GO" id="GO:0006629">
    <property type="term" value="P:lipid metabolic process"/>
    <property type="evidence" value="ECO:0007669"/>
    <property type="project" value="InterPro"/>
</dbReference>
<dbReference type="InterPro" id="IPR044851">
    <property type="entry name" value="Wax_synthase"/>
</dbReference>
<organism evidence="9 10">
    <name type="scientific">Penicillium digitatum</name>
    <name type="common">Green mold</name>
    <dbReference type="NCBI Taxonomy" id="36651"/>
    <lineage>
        <taxon>Eukaryota</taxon>
        <taxon>Fungi</taxon>
        <taxon>Dikarya</taxon>
        <taxon>Ascomycota</taxon>
        <taxon>Pezizomycotina</taxon>
        <taxon>Eurotiomycetes</taxon>
        <taxon>Eurotiomycetidae</taxon>
        <taxon>Eurotiales</taxon>
        <taxon>Aspergillaceae</taxon>
        <taxon>Penicillium</taxon>
    </lineage>
</organism>
<comment type="subcellular location">
    <subcellularLocation>
        <location evidence="1">Membrane</location>
        <topology evidence="1">Multi-pass membrane protein</topology>
    </subcellularLocation>
</comment>
<evidence type="ECO:0000256" key="7">
    <source>
        <dbReference type="SAM" id="Phobius"/>
    </source>
</evidence>
<dbReference type="GeneID" id="26232212"/>
<evidence type="ECO:0000313" key="10">
    <source>
        <dbReference type="Proteomes" id="UP000595662"/>
    </source>
</evidence>
<dbReference type="Proteomes" id="UP000595662">
    <property type="component" value="Chromosome 2"/>
</dbReference>
<feature type="transmembrane region" description="Helical" evidence="7">
    <location>
        <begin position="57"/>
        <end position="80"/>
    </location>
</feature>
<sequence length="418" mass="47801">MDQYQSDWRLLAFSILQGLIPCVILLTTAHQSVLRYLSIPCMIWIVSQMMYPVQRMGYTSINLLGSSTTFILTALDLLLINPQAGRDFVNADGNTKSSLSRLAKTVQLLTCTRAVNTPRQVKNVPPFPAYYTKRDLTVIPRSRFLIRESSMAMWQFLVLDTISILALQQSMNNHDEEWPISSGHQWDIPGREWIAQAIQTLSTWLIVSRILLGFYYRVVSIIFVSLGDSPLNSPPLIGRMADMYTLRNFWGKFWHQMLRRPLTSTSNFVARDVLGLPRSSWVERYTNVFVVFFFSGLIHVLLDRLRKVSPWDLGTMSFFLSFVVGYVIEDGAQAFWKRMKRSQSNIGLPGRWEKALGFCWVMTWLSVTSPWYLRSMLKPEEQMILVPFSVAGLISIPALMSIIIGGGLVLKFVFNGEI</sequence>
<evidence type="ECO:0000259" key="8">
    <source>
        <dbReference type="Pfam" id="PF13813"/>
    </source>
</evidence>
<dbReference type="KEGG" id="pdp:PDIP_38940"/>
<dbReference type="InterPro" id="IPR032805">
    <property type="entry name" value="Wax_synthase_dom"/>
</dbReference>
<keyword evidence="3 9" id="KW-0808">Transferase</keyword>
<accession>A0A7T6XJK8</accession>
<dbReference type="PANTHER" id="PTHR31595">
    <property type="entry name" value="LONG-CHAIN-ALCOHOL O-FATTY-ACYLTRANSFERASE 3-RELATED"/>
    <property type="match status" value="1"/>
</dbReference>
<evidence type="ECO:0000256" key="4">
    <source>
        <dbReference type="ARBA" id="ARBA00022692"/>
    </source>
</evidence>
<evidence type="ECO:0000256" key="2">
    <source>
        <dbReference type="ARBA" id="ARBA00007282"/>
    </source>
</evidence>
<reference evidence="9 10" key="1">
    <citation type="submission" date="2020-08" db="EMBL/GenBank/DDBJ databases">
        <title>The completed genome sequence of the pathogenic ascomycete fungus Penicillium digitatum.</title>
        <authorList>
            <person name="Wang M."/>
        </authorList>
    </citation>
    <scope>NUCLEOTIDE SEQUENCE [LARGE SCALE GENOMIC DNA]</scope>
    <source>
        <strain evidence="9 10">PdW03</strain>
    </source>
</reference>
<dbReference type="PANTHER" id="PTHR31595:SF27">
    <property type="entry name" value="WAX SYNTHASE DOMAIN-CONTAINING PROTEIN-RELATED"/>
    <property type="match status" value="1"/>
</dbReference>
<feature type="transmembrane region" description="Helical" evidence="7">
    <location>
        <begin position="285"/>
        <end position="302"/>
    </location>
</feature>
<feature type="transmembrane region" description="Helical" evidence="7">
    <location>
        <begin position="6"/>
        <end position="26"/>
    </location>
</feature>
<dbReference type="Pfam" id="PF13813">
    <property type="entry name" value="MBOAT_2"/>
    <property type="match status" value="1"/>
</dbReference>
<keyword evidence="6 7" id="KW-0472">Membrane</keyword>
<feature type="transmembrane region" description="Helical" evidence="7">
    <location>
        <begin position="355"/>
        <end position="373"/>
    </location>
</feature>
<feature type="domain" description="Wax synthase" evidence="8">
    <location>
        <begin position="234"/>
        <end position="320"/>
    </location>
</feature>
<proteinExistence type="inferred from homology"/>
<evidence type="ECO:0000256" key="3">
    <source>
        <dbReference type="ARBA" id="ARBA00022679"/>
    </source>
</evidence>
<evidence type="ECO:0000256" key="5">
    <source>
        <dbReference type="ARBA" id="ARBA00022989"/>
    </source>
</evidence>
<name>A0A7T6XJK8_PENDI</name>
<dbReference type="RefSeq" id="XP_014535726.1">
    <property type="nucleotide sequence ID" value="XM_014680240.1"/>
</dbReference>
<dbReference type="GO" id="GO:0016020">
    <property type="term" value="C:membrane"/>
    <property type="evidence" value="ECO:0007669"/>
    <property type="project" value="UniProtKB-SubCell"/>
</dbReference>
<evidence type="ECO:0000313" key="9">
    <source>
        <dbReference type="EMBL" id="QQK42311.1"/>
    </source>
</evidence>
<dbReference type="GO" id="GO:0008374">
    <property type="term" value="F:O-acyltransferase activity"/>
    <property type="evidence" value="ECO:0007669"/>
    <property type="project" value="InterPro"/>
</dbReference>
<dbReference type="EMBL" id="CP060775">
    <property type="protein sequence ID" value="QQK42311.1"/>
    <property type="molecule type" value="Genomic_DNA"/>
</dbReference>
<dbReference type="VEuPathDB" id="FungiDB:PDIP_38940"/>
<keyword evidence="5 7" id="KW-1133">Transmembrane helix</keyword>
<comment type="similarity">
    <text evidence="2">Belongs to the wax synthase family.</text>
</comment>
<gene>
    <name evidence="9" type="ORF">Pdw03_6212</name>
</gene>
<evidence type="ECO:0000256" key="1">
    <source>
        <dbReference type="ARBA" id="ARBA00004141"/>
    </source>
</evidence>
<dbReference type="AlphaFoldDB" id="A0A7T6XJK8"/>
<feature type="transmembrane region" description="Helical" evidence="7">
    <location>
        <begin position="193"/>
        <end position="216"/>
    </location>
</feature>